<dbReference type="InterPro" id="IPR015422">
    <property type="entry name" value="PyrdxlP-dep_Trfase_small"/>
</dbReference>
<comment type="caution">
    <text evidence="7">The sequence shown here is derived from an EMBL/GenBank/DDBJ whole genome shotgun (WGS) entry which is preliminary data.</text>
</comment>
<gene>
    <name evidence="7" type="ORF">METUNv1_01046</name>
</gene>
<dbReference type="eggNOG" id="COG1168">
    <property type="taxonomic scope" value="Bacteria"/>
</dbReference>
<protein>
    <recommendedName>
        <fullName evidence="2">cysteine-S-conjugate beta-lyase</fullName>
        <ecNumber evidence="2">4.4.1.13</ecNumber>
    </recommendedName>
</protein>
<sequence length="391" mass="42934">MHFDFDHPISRDGTASVKHDGRAAVFGTEAVTPLWVADMDFAAPPAVTEALIERARHPVYGYTTYPDGAFEALERWLAARHGWNVAREHIHFCPGVVPTLYAAVQAFTRPGDNVIVQPPVYPPFFSAIRDTGRRVVENPLVERDGRWTMDFDQLEGCAARAGSKLLLLCSPHNPVGRVWTHEELDRLLDIARRHELVVLADEIHADLTYPGVRHTPLATLARSGDRVLTTVAPSKTFNIPGLGLSALIAEEAEREPVARAFGQLHVSASNPFSLAALEAAYRDGGPWLDALMAYLETTRDEVIDVLAHRLPLVHAYAPEGTYLMWLDCRPLGLDDAALRDFFIREAGLGLNPGTTFGTGGSGHMRLNLASPRAVIRDALERLAQAVAKRPA</sequence>
<name>F5R9X0_METUF</name>
<comment type="cofactor">
    <cofactor evidence="1">
        <name>pyridoxal 5'-phosphate</name>
        <dbReference type="ChEBI" id="CHEBI:597326"/>
    </cofactor>
</comment>
<keyword evidence="4 7" id="KW-0456">Lyase</keyword>
<evidence type="ECO:0000313" key="8">
    <source>
        <dbReference type="Proteomes" id="UP000005019"/>
    </source>
</evidence>
<evidence type="ECO:0000313" key="7">
    <source>
        <dbReference type="EMBL" id="EGK72636.1"/>
    </source>
</evidence>
<dbReference type="PANTHER" id="PTHR43525:SF1">
    <property type="entry name" value="PROTEIN MALY"/>
    <property type="match status" value="1"/>
</dbReference>
<dbReference type="InterPro" id="IPR015421">
    <property type="entry name" value="PyrdxlP-dep_Trfase_major"/>
</dbReference>
<evidence type="ECO:0000256" key="1">
    <source>
        <dbReference type="ARBA" id="ARBA00001933"/>
    </source>
</evidence>
<dbReference type="InterPro" id="IPR027619">
    <property type="entry name" value="C-S_lyase_PatB-like"/>
</dbReference>
<dbReference type="RefSeq" id="WP_008059536.1">
    <property type="nucleotide sequence ID" value="NZ_AFHG01000033.1"/>
</dbReference>
<dbReference type="Gene3D" id="3.90.1150.10">
    <property type="entry name" value="Aspartate Aminotransferase, domain 1"/>
    <property type="match status" value="1"/>
</dbReference>
<dbReference type="Proteomes" id="UP000005019">
    <property type="component" value="Unassembled WGS sequence"/>
</dbReference>
<dbReference type="STRING" id="1000565.METUNv1_01046"/>
<dbReference type="Pfam" id="PF00155">
    <property type="entry name" value="Aminotran_1_2"/>
    <property type="match status" value="1"/>
</dbReference>
<dbReference type="GO" id="GO:0047804">
    <property type="term" value="F:cysteine-S-conjugate beta-lyase activity"/>
    <property type="evidence" value="ECO:0007669"/>
    <property type="project" value="UniProtKB-EC"/>
</dbReference>
<dbReference type="InterPro" id="IPR051798">
    <property type="entry name" value="Class-II_PLP-Dep_Aminotrans"/>
</dbReference>
<dbReference type="EC" id="4.4.1.13" evidence="2"/>
<evidence type="ECO:0000256" key="3">
    <source>
        <dbReference type="ARBA" id="ARBA00022898"/>
    </source>
</evidence>
<evidence type="ECO:0000259" key="6">
    <source>
        <dbReference type="Pfam" id="PF00155"/>
    </source>
</evidence>
<evidence type="ECO:0000256" key="2">
    <source>
        <dbReference type="ARBA" id="ARBA00012224"/>
    </source>
</evidence>
<keyword evidence="8" id="KW-1185">Reference proteome</keyword>
<dbReference type="EMBL" id="AFHG01000033">
    <property type="protein sequence ID" value="EGK72636.1"/>
    <property type="molecule type" value="Genomic_DNA"/>
</dbReference>
<dbReference type="GO" id="GO:0030170">
    <property type="term" value="F:pyridoxal phosphate binding"/>
    <property type="evidence" value="ECO:0007669"/>
    <property type="project" value="InterPro"/>
</dbReference>
<dbReference type="PANTHER" id="PTHR43525">
    <property type="entry name" value="PROTEIN MALY"/>
    <property type="match status" value="1"/>
</dbReference>
<dbReference type="Gene3D" id="3.40.640.10">
    <property type="entry name" value="Type I PLP-dependent aspartate aminotransferase-like (Major domain)"/>
    <property type="match status" value="1"/>
</dbReference>
<dbReference type="SUPFAM" id="SSF53383">
    <property type="entry name" value="PLP-dependent transferases"/>
    <property type="match status" value="1"/>
</dbReference>
<comment type="similarity">
    <text evidence="5">Belongs to the class-II pyridoxal-phosphate-dependent aminotransferase family. MalY/PatB cystathionine beta-lyase subfamily.</text>
</comment>
<dbReference type="NCBIfam" id="TIGR04350">
    <property type="entry name" value="C_S_lyase_PatB"/>
    <property type="match status" value="1"/>
</dbReference>
<dbReference type="OrthoDB" id="9803354at2"/>
<keyword evidence="3" id="KW-0663">Pyridoxal phosphate</keyword>
<accession>F5R9X0</accession>
<evidence type="ECO:0000256" key="4">
    <source>
        <dbReference type="ARBA" id="ARBA00023239"/>
    </source>
</evidence>
<dbReference type="InterPro" id="IPR004839">
    <property type="entry name" value="Aminotransferase_I/II_large"/>
</dbReference>
<organism evidence="7 8">
    <name type="scientific">Methyloversatilis universalis (strain ATCC BAA-1314 / DSM 25237 / JCM 13912 / CCUG 52030 / FAM5)</name>
    <dbReference type="NCBI Taxonomy" id="1000565"/>
    <lineage>
        <taxon>Bacteria</taxon>
        <taxon>Pseudomonadati</taxon>
        <taxon>Pseudomonadota</taxon>
        <taxon>Betaproteobacteria</taxon>
        <taxon>Nitrosomonadales</taxon>
        <taxon>Sterolibacteriaceae</taxon>
        <taxon>Methyloversatilis</taxon>
    </lineage>
</organism>
<dbReference type="AlphaFoldDB" id="F5R9X0"/>
<evidence type="ECO:0000256" key="5">
    <source>
        <dbReference type="ARBA" id="ARBA00037974"/>
    </source>
</evidence>
<proteinExistence type="inferred from homology"/>
<dbReference type="CDD" id="cd00609">
    <property type="entry name" value="AAT_like"/>
    <property type="match status" value="1"/>
</dbReference>
<feature type="domain" description="Aminotransferase class I/classII large" evidence="6">
    <location>
        <begin position="34"/>
        <end position="382"/>
    </location>
</feature>
<reference evidence="7 8" key="1">
    <citation type="journal article" date="2011" name="J. Bacteriol.">
        <title>Genome sequence of Methyloversatilis universalis FAM5T, a methylotrophic representative of the order Rhodocyclales.</title>
        <authorList>
            <person name="Kittichotirat W."/>
            <person name="Good N.M."/>
            <person name="Hall R."/>
            <person name="Bringel F."/>
            <person name="Lajus A."/>
            <person name="Medigue C."/>
            <person name="Smalley N.E."/>
            <person name="Beck D."/>
            <person name="Bumgarner R."/>
            <person name="Vuilleumier S."/>
            <person name="Kalyuzhnaya M.G."/>
        </authorList>
    </citation>
    <scope>NUCLEOTIDE SEQUENCE [LARGE SCALE GENOMIC DNA]</scope>
    <source>
        <strain evidence="8">ATCC BAA-1314 / JCM 13912 / FAM5</strain>
    </source>
</reference>
<dbReference type="InterPro" id="IPR015424">
    <property type="entry name" value="PyrdxlP-dep_Trfase"/>
</dbReference>